<feature type="transmembrane region" description="Helical" evidence="1">
    <location>
        <begin position="33"/>
        <end position="53"/>
    </location>
</feature>
<feature type="transmembrane region" description="Helical" evidence="1">
    <location>
        <begin position="65"/>
        <end position="84"/>
    </location>
</feature>
<name>A0A1F8B0F1_9BACT</name>
<protein>
    <recommendedName>
        <fullName evidence="4">SH3b domain-containing protein</fullName>
    </recommendedName>
</protein>
<evidence type="ECO:0008006" key="4">
    <source>
        <dbReference type="Google" id="ProtNLM"/>
    </source>
</evidence>
<keyword evidence="1" id="KW-0812">Transmembrane</keyword>
<proteinExistence type="predicted"/>
<gene>
    <name evidence="2" type="ORF">A3E46_02160</name>
</gene>
<comment type="caution">
    <text evidence="2">The sequence shown here is derived from an EMBL/GenBank/DDBJ whole genome shotgun (WGS) entry which is preliminary data.</text>
</comment>
<accession>A0A1F8B0F1</accession>
<dbReference type="AlphaFoldDB" id="A0A1F8B0F1"/>
<dbReference type="EMBL" id="MGGZ01000010">
    <property type="protein sequence ID" value="OGM57400.1"/>
    <property type="molecule type" value="Genomic_DNA"/>
</dbReference>
<evidence type="ECO:0000313" key="2">
    <source>
        <dbReference type="EMBL" id="OGM57400.1"/>
    </source>
</evidence>
<dbReference type="Proteomes" id="UP000178313">
    <property type="component" value="Unassembled WGS sequence"/>
</dbReference>
<feature type="transmembrane region" description="Helical" evidence="1">
    <location>
        <begin position="7"/>
        <end position="27"/>
    </location>
</feature>
<evidence type="ECO:0000256" key="1">
    <source>
        <dbReference type="SAM" id="Phobius"/>
    </source>
</evidence>
<keyword evidence="1" id="KW-1133">Transmembrane helix</keyword>
<evidence type="ECO:0000313" key="3">
    <source>
        <dbReference type="Proteomes" id="UP000178313"/>
    </source>
</evidence>
<sequence>MKPHKVFLFYYSLVATTILLLVSFFLLPKPQNIANTVLLAPVVFFLWTHALNPDFFSAPKWSPKFGAIVLVFLLLGIFSYFLSFKFTKYLNINSSTPISGANLEEIKQYLSESNTQQSDLRDYLESELGGLKAKIDSLGNRDLTILGLSENAGGATPAPAAIGQVTIKDANLTQVPIHETSSQESKTVGSAEYGVNYPFYEKTSDWYKIAEGWVEGRWFTEVNP</sequence>
<organism evidence="2 3">
    <name type="scientific">Candidatus Woesebacteria bacterium RIFCSPHIGHO2_12_FULL_46_16</name>
    <dbReference type="NCBI Taxonomy" id="1802513"/>
    <lineage>
        <taxon>Bacteria</taxon>
        <taxon>Candidatus Woeseibacteriota</taxon>
    </lineage>
</organism>
<keyword evidence="1" id="KW-0472">Membrane</keyword>
<reference evidence="2 3" key="1">
    <citation type="journal article" date="2016" name="Nat. Commun.">
        <title>Thousands of microbial genomes shed light on interconnected biogeochemical processes in an aquifer system.</title>
        <authorList>
            <person name="Anantharaman K."/>
            <person name="Brown C.T."/>
            <person name="Hug L.A."/>
            <person name="Sharon I."/>
            <person name="Castelle C.J."/>
            <person name="Probst A.J."/>
            <person name="Thomas B.C."/>
            <person name="Singh A."/>
            <person name="Wilkins M.J."/>
            <person name="Karaoz U."/>
            <person name="Brodie E.L."/>
            <person name="Williams K.H."/>
            <person name="Hubbard S.S."/>
            <person name="Banfield J.F."/>
        </authorList>
    </citation>
    <scope>NUCLEOTIDE SEQUENCE [LARGE SCALE GENOMIC DNA]</scope>
</reference>